<evidence type="ECO:0000256" key="1">
    <source>
        <dbReference type="ARBA" id="ARBA00006479"/>
    </source>
</evidence>
<dbReference type="GO" id="GO:0004340">
    <property type="term" value="F:glucokinase activity"/>
    <property type="evidence" value="ECO:0007669"/>
    <property type="project" value="UniProtKB-EC"/>
</dbReference>
<evidence type="ECO:0000256" key="8">
    <source>
        <dbReference type="ARBA" id="ARBA00032386"/>
    </source>
</evidence>
<evidence type="ECO:0000256" key="2">
    <source>
        <dbReference type="ARBA" id="ARBA00012323"/>
    </source>
</evidence>
<dbReference type="EC" id="2.7.1.2" evidence="2"/>
<dbReference type="NCBIfam" id="TIGR00744">
    <property type="entry name" value="ROK_glcA_fam"/>
    <property type="match status" value="1"/>
</dbReference>
<evidence type="ECO:0000313" key="10">
    <source>
        <dbReference type="Proteomes" id="UP000018227"/>
    </source>
</evidence>
<protein>
    <recommendedName>
        <fullName evidence="3">Glucokinase</fullName>
        <ecNumber evidence="2">2.7.1.2</ecNumber>
    </recommendedName>
    <alternativeName>
        <fullName evidence="8">Glucose kinase</fullName>
    </alternativeName>
</protein>
<keyword evidence="6 9" id="KW-0418">Kinase</keyword>
<proteinExistence type="inferred from homology"/>
<dbReference type="GO" id="GO:0005737">
    <property type="term" value="C:cytoplasm"/>
    <property type="evidence" value="ECO:0007669"/>
    <property type="project" value="InterPro"/>
</dbReference>
<accession>V2Y6V0</accession>
<dbReference type="EMBL" id="ACIL03000011">
    <property type="protein sequence ID" value="ESL03426.1"/>
    <property type="molecule type" value="Genomic_DNA"/>
</dbReference>
<sequence length="318" mass="33363">MLLKEKIMGKFCFGVDIGGTSVKLGMFTLKGELISKWEIPTLPESVLSDVARSIEDRFTDEYQKKDCEGIGIDVPGPVTGDGVVSQCVNMHWGRTDVKSEIEKLTGLKALVANDANAAALGEMWQGGGKGHESLIMVTLGTGVGGGVIIDGKIIAGSNGAAGEIGHICVNPNEEASCNCGKKGCLEQYASATGIVRLAKLEMVEGKNSTILADIDGFSAKDVLDAAKKKDAIGLDVLDKLGWYLAFACAGMAQTVDPEVFVVGGGVSKAGEIIIKAITKYYNEFVMDALKNKEFRLATLGNDAGIYGCAAMIAGKKIG</sequence>
<evidence type="ECO:0000313" key="9">
    <source>
        <dbReference type="EMBL" id="ESL03426.1"/>
    </source>
</evidence>
<reference evidence="9 10" key="1">
    <citation type="submission" date="2013-06" db="EMBL/GenBank/DDBJ databases">
        <authorList>
            <person name="Weinstock G."/>
            <person name="Sodergren E."/>
            <person name="Clifton S."/>
            <person name="Fulton L."/>
            <person name="Fulton B."/>
            <person name="Courtney L."/>
            <person name="Fronick C."/>
            <person name="Harrison M."/>
            <person name="Strong C."/>
            <person name="Farmer C."/>
            <person name="Delahaunty K."/>
            <person name="Markovic C."/>
            <person name="Hall O."/>
            <person name="Minx P."/>
            <person name="Tomlinson C."/>
            <person name="Mitreva M."/>
            <person name="Nelson J."/>
            <person name="Hou S."/>
            <person name="Wollam A."/>
            <person name="Pepin K.H."/>
            <person name="Johnson M."/>
            <person name="Bhonagiri V."/>
            <person name="Nash W.E."/>
            <person name="Warren W."/>
            <person name="Chinwalla A."/>
            <person name="Mardis E.R."/>
            <person name="Wilson R.K."/>
        </authorList>
    </citation>
    <scope>NUCLEOTIDE SEQUENCE [LARGE SCALE GENOMIC DNA]</scope>
    <source>
        <strain evidence="9 10">ATCC 51271</strain>
    </source>
</reference>
<comment type="caution">
    <text evidence="9">The sequence shown here is derived from an EMBL/GenBank/DDBJ whole genome shotgun (WGS) entry which is preliminary data.</text>
</comment>
<dbReference type="AlphaFoldDB" id="V2Y6V0"/>
<keyword evidence="5" id="KW-0547">Nucleotide-binding</keyword>
<dbReference type="Gene3D" id="3.30.420.40">
    <property type="match status" value="2"/>
</dbReference>
<evidence type="ECO:0000256" key="5">
    <source>
        <dbReference type="ARBA" id="ARBA00022741"/>
    </source>
</evidence>
<dbReference type="PANTHER" id="PTHR18964:SF149">
    <property type="entry name" value="BIFUNCTIONAL UDP-N-ACETYLGLUCOSAMINE 2-EPIMERASE_N-ACETYLMANNOSAMINE KINASE"/>
    <property type="match status" value="1"/>
</dbReference>
<organism evidence="9 10">
    <name type="scientific">Catonella morbi ATCC 51271</name>
    <dbReference type="NCBI Taxonomy" id="592026"/>
    <lineage>
        <taxon>Bacteria</taxon>
        <taxon>Bacillati</taxon>
        <taxon>Bacillota</taxon>
        <taxon>Clostridia</taxon>
        <taxon>Lachnospirales</taxon>
        <taxon>Lachnospiraceae</taxon>
        <taxon>Catonella</taxon>
    </lineage>
</organism>
<dbReference type="STRING" id="592026.GCWU0000282_001416"/>
<dbReference type="PANTHER" id="PTHR18964">
    <property type="entry name" value="ROK (REPRESSOR, ORF, KINASE) FAMILY"/>
    <property type="match status" value="1"/>
</dbReference>
<evidence type="ECO:0000256" key="3">
    <source>
        <dbReference type="ARBA" id="ARBA00014701"/>
    </source>
</evidence>
<evidence type="ECO:0000256" key="4">
    <source>
        <dbReference type="ARBA" id="ARBA00022679"/>
    </source>
</evidence>
<dbReference type="Proteomes" id="UP000018227">
    <property type="component" value="Unassembled WGS sequence"/>
</dbReference>
<dbReference type="HOGENOM" id="CLU_036604_0_1_9"/>
<keyword evidence="10" id="KW-1185">Reference proteome</keyword>
<dbReference type="InterPro" id="IPR004654">
    <property type="entry name" value="ROK_glcA"/>
</dbReference>
<dbReference type="eggNOG" id="COG1940">
    <property type="taxonomic scope" value="Bacteria"/>
</dbReference>
<evidence type="ECO:0000256" key="6">
    <source>
        <dbReference type="ARBA" id="ARBA00022777"/>
    </source>
</evidence>
<dbReference type="GO" id="GO:0005524">
    <property type="term" value="F:ATP binding"/>
    <property type="evidence" value="ECO:0007669"/>
    <property type="project" value="UniProtKB-KW"/>
</dbReference>
<dbReference type="InterPro" id="IPR043129">
    <property type="entry name" value="ATPase_NBD"/>
</dbReference>
<evidence type="ECO:0000256" key="7">
    <source>
        <dbReference type="ARBA" id="ARBA00022840"/>
    </source>
</evidence>
<dbReference type="PROSITE" id="PS01125">
    <property type="entry name" value="ROK"/>
    <property type="match status" value="1"/>
</dbReference>
<dbReference type="InterPro" id="IPR049874">
    <property type="entry name" value="ROK_cs"/>
</dbReference>
<dbReference type="SUPFAM" id="SSF53067">
    <property type="entry name" value="Actin-like ATPase domain"/>
    <property type="match status" value="1"/>
</dbReference>
<dbReference type="InterPro" id="IPR000600">
    <property type="entry name" value="ROK"/>
</dbReference>
<dbReference type="Pfam" id="PF00480">
    <property type="entry name" value="ROK"/>
    <property type="match status" value="1"/>
</dbReference>
<comment type="similarity">
    <text evidence="1">Belongs to the ROK (NagC/XylR) family.</text>
</comment>
<name>V2Y6V0_9FIRM</name>
<keyword evidence="7" id="KW-0067">ATP-binding</keyword>
<gene>
    <name evidence="9" type="ORF">GCWU0000282_001416</name>
</gene>
<dbReference type="GO" id="GO:0006096">
    <property type="term" value="P:glycolytic process"/>
    <property type="evidence" value="ECO:0007669"/>
    <property type="project" value="InterPro"/>
</dbReference>
<keyword evidence="4" id="KW-0808">Transferase</keyword>